<protein>
    <submittedName>
        <fullName evidence="1">Pectate lyase</fullName>
        <ecNumber evidence="1">4.2.2.2</ecNumber>
    </submittedName>
</protein>
<name>A0A9D5P7Z6_XYLRU</name>
<reference evidence="1" key="1">
    <citation type="submission" date="2019-04" db="EMBL/GenBank/DDBJ databases">
        <title>Evolution of Biomass-Degrading Anaerobic Consortia Revealed by Metagenomics.</title>
        <authorList>
            <person name="Peng X."/>
        </authorList>
    </citation>
    <scope>NUCLEOTIDE SEQUENCE</scope>
    <source>
        <strain evidence="1">SIG140</strain>
    </source>
</reference>
<dbReference type="Proteomes" id="UP000806522">
    <property type="component" value="Unassembled WGS sequence"/>
</dbReference>
<comment type="caution">
    <text evidence="1">The sequence shown here is derived from an EMBL/GenBank/DDBJ whole genome shotgun (WGS) entry which is preliminary data.</text>
</comment>
<dbReference type="EMBL" id="SUYC01000006">
    <property type="protein sequence ID" value="MBE6270671.1"/>
    <property type="molecule type" value="Genomic_DNA"/>
</dbReference>
<organism evidence="1 2">
    <name type="scientific">Xylanibacter ruminicola</name>
    <name type="common">Prevotella ruminicola</name>
    <dbReference type="NCBI Taxonomy" id="839"/>
    <lineage>
        <taxon>Bacteria</taxon>
        <taxon>Pseudomonadati</taxon>
        <taxon>Bacteroidota</taxon>
        <taxon>Bacteroidia</taxon>
        <taxon>Bacteroidales</taxon>
        <taxon>Prevotellaceae</taxon>
        <taxon>Xylanibacter</taxon>
    </lineage>
</organism>
<dbReference type="GO" id="GO:0030570">
    <property type="term" value="F:pectate lyase activity"/>
    <property type="evidence" value="ECO:0007669"/>
    <property type="project" value="UniProtKB-EC"/>
</dbReference>
<keyword evidence="1" id="KW-0456">Lyase</keyword>
<evidence type="ECO:0000313" key="1">
    <source>
        <dbReference type="EMBL" id="MBE6270671.1"/>
    </source>
</evidence>
<evidence type="ECO:0000313" key="2">
    <source>
        <dbReference type="Proteomes" id="UP000806522"/>
    </source>
</evidence>
<dbReference type="EC" id="4.2.2.2" evidence="1"/>
<dbReference type="AlphaFoldDB" id="A0A9D5P7Z6"/>
<sequence>MIYLKSTLLSLLFVGMIPSISWAQKNKEYRETSPEFFATAEARRIGDQMLIWQRNTGGWPKNVDMCSPMSEAQQKKVLADKDLTYDSTTDNGATTTQMTFLARLWQQTKDERYRQAFARGVEYLLSGQYENGGWPQFWPTMRSYQVHITFNDDAMVNTMKLLRNIAEGQEPYQNLSDTALNTRIMKAYAKGVECILNTQMVINDTLTVWCQQHDRNTYAPAKARAYELPSYCSQESAAIVELLMSLPHPDARIIRAVDAAMAWFEKSKITGYRLERVGTRGQADFDTRLVADSTAGPLWARYYDLEHCQPYVCDRDGVPRKHLWEIGPERRNGYSWYNNRPEKLYKKYAKWKKKLQKQ</sequence>
<dbReference type="Gene3D" id="1.50.10.20">
    <property type="match status" value="1"/>
</dbReference>
<accession>A0A9D5P7Z6</accession>
<dbReference type="InterPro" id="IPR012669">
    <property type="entry name" value="Pectate_lyase"/>
</dbReference>
<proteinExistence type="predicted"/>
<dbReference type="SUPFAM" id="SSF81853">
    <property type="entry name" value="Family 10 polysaccharide lyase"/>
    <property type="match status" value="1"/>
</dbReference>
<dbReference type="NCBIfam" id="TIGR02474">
    <property type="entry name" value="pec_lyase"/>
    <property type="match status" value="1"/>
</dbReference>
<dbReference type="Pfam" id="PF09492">
    <property type="entry name" value="Pec_lyase"/>
    <property type="match status" value="1"/>
</dbReference>
<gene>
    <name evidence="1" type="primary">pelA</name>
    <name evidence="1" type="ORF">E7101_06935</name>
</gene>